<evidence type="ECO:0000256" key="1">
    <source>
        <dbReference type="SAM" id="MobiDB-lite"/>
    </source>
</evidence>
<dbReference type="Proteomes" id="UP000590647">
    <property type="component" value="Unassembled WGS sequence"/>
</dbReference>
<sequence length="236" mass="23433">MWLRSATCASGGWAGGACGGLCGSVGARAACAYAVAVGRGRAGGCPSSERRDGVGHRLTGVDAPTAAGGHPPTRPLPCVRGCRCGRPPDTPPSVRARVPVRAAPRHAPFRACAGAGAGGPPTRPLLFPCVRGCGRVVAAPAPSPPWRRAGGPPSRGPMVRPAAGRWSAPLRAIVPLRAARVGAAAPRRAEPRTHPASAPVSAPGDAGPRNPPAQLSQAVATSGRPPSGPAPPVAGR</sequence>
<accession>A0A7W9HA59</accession>
<dbReference type="AlphaFoldDB" id="A0A7W9HA59"/>
<organism evidence="2 3">
    <name type="scientific">Streptomyces caelestis</name>
    <dbReference type="NCBI Taxonomy" id="36816"/>
    <lineage>
        <taxon>Bacteria</taxon>
        <taxon>Bacillati</taxon>
        <taxon>Actinomycetota</taxon>
        <taxon>Actinomycetes</taxon>
        <taxon>Kitasatosporales</taxon>
        <taxon>Streptomycetaceae</taxon>
        <taxon>Streptomyces</taxon>
    </lineage>
</organism>
<proteinExistence type="predicted"/>
<keyword evidence="3" id="KW-1185">Reference proteome</keyword>
<gene>
    <name evidence="2" type="ORF">HDA41_006137</name>
</gene>
<reference evidence="2 3" key="1">
    <citation type="submission" date="2020-08" db="EMBL/GenBank/DDBJ databases">
        <title>Sequencing the genomes of 1000 actinobacteria strains.</title>
        <authorList>
            <person name="Klenk H.-P."/>
        </authorList>
    </citation>
    <scope>NUCLEOTIDE SEQUENCE [LARGE SCALE GENOMIC DNA]</scope>
    <source>
        <strain evidence="2 3">DSM 40084</strain>
    </source>
</reference>
<evidence type="ECO:0000313" key="2">
    <source>
        <dbReference type="EMBL" id="MBB5798173.1"/>
    </source>
</evidence>
<feature type="compositionally biased region" description="Pro residues" evidence="1">
    <location>
        <begin position="226"/>
        <end position="236"/>
    </location>
</feature>
<comment type="caution">
    <text evidence="2">The sequence shown here is derived from an EMBL/GenBank/DDBJ whole genome shotgun (WGS) entry which is preliminary data.</text>
</comment>
<feature type="compositionally biased region" description="Low complexity" evidence="1">
    <location>
        <begin position="138"/>
        <end position="152"/>
    </location>
</feature>
<protein>
    <submittedName>
        <fullName evidence="2">Uncharacterized protein</fullName>
    </submittedName>
</protein>
<feature type="region of interest" description="Disordered" evidence="1">
    <location>
        <begin position="138"/>
        <end position="161"/>
    </location>
</feature>
<name>A0A7W9HA59_9ACTN</name>
<evidence type="ECO:0000313" key="3">
    <source>
        <dbReference type="Proteomes" id="UP000590647"/>
    </source>
</evidence>
<feature type="region of interest" description="Disordered" evidence="1">
    <location>
        <begin position="184"/>
        <end position="236"/>
    </location>
</feature>
<dbReference type="EMBL" id="JACHNE010000001">
    <property type="protein sequence ID" value="MBB5798173.1"/>
    <property type="molecule type" value="Genomic_DNA"/>
</dbReference>
<dbReference type="PROSITE" id="PS51257">
    <property type="entry name" value="PROKAR_LIPOPROTEIN"/>
    <property type="match status" value="1"/>
</dbReference>